<feature type="compositionally biased region" description="Low complexity" evidence="5">
    <location>
        <begin position="608"/>
        <end position="620"/>
    </location>
</feature>
<accession>A0AAD5LK93</accession>
<name>A0AAD5LK93_PYTIN</name>
<dbReference type="GO" id="GO:0004114">
    <property type="term" value="F:3',5'-cyclic-nucleotide phosphodiesterase activity"/>
    <property type="evidence" value="ECO:0007669"/>
    <property type="project" value="InterPro"/>
</dbReference>
<feature type="transmembrane region" description="Helical" evidence="6">
    <location>
        <begin position="221"/>
        <end position="243"/>
    </location>
</feature>
<dbReference type="EC" id="3.1.4.-" evidence="4"/>
<evidence type="ECO:0000256" key="6">
    <source>
        <dbReference type="SAM" id="Phobius"/>
    </source>
</evidence>
<gene>
    <name evidence="8" type="ORF">P43SY_008660</name>
</gene>
<evidence type="ECO:0000256" key="1">
    <source>
        <dbReference type="ARBA" id="ARBA00022723"/>
    </source>
</evidence>
<sequence>MGKRSVQVSPNRLTGSEKPIVIRQEVHWISCHFLNSNVESAFQLYYRRTKQTSLTTYMLLMIALNVAMTAGTTLNTLGEMSSHFARLVEPSTSSRGPMERIDWISDTIVAILLGVFSAVALLCITATVKARLNELVWTPFGLDPVQSLLVIFNQLITVPILLSSIACIELELSYLRDFKAASQSTNNRQILVLLGLPHMDTLYFVLFVTLSLSSCVLRLQFSYFLVIAIEFAIFITALSVRYFPNISDHWSWFAVFLVLLVMVAKGVWDSELSCRLEFLASCKLLNENRRLSNQNIVMQEELSGKLNYQLHYEMGDILRLLCQIKMKMSASEKKDIDKIITALITNEDLFEVSLDPATAEHEEELNIDDTTFFVGLVAAAAHDISHPGVSNGFLISTRSKLAITYSDDSVLERMHIAELYRILSHEKFDIFSHFDVTVRSDIRRLLIQMILATDLSRHFQHITKLKSRKFAVTDDTRGVDLSLVMETLLMLSDLGHTAKPFAYHQIWANRIAEEFFRQGEAEERHNLPVSPLCDRRQANLPKSQVTFLTLLATPLFETAGEAFTIDEYDLVMTHLQGNIRTWQSMIPRNDSTEAAISSRSGRPALLQDVVSSDLNNASSSSERRRREASRPRD</sequence>
<feature type="binding site" evidence="3">
    <location>
        <position position="383"/>
    </location>
    <ligand>
        <name>Zn(2+)</name>
        <dbReference type="ChEBI" id="CHEBI:29105"/>
        <label>1</label>
    </ligand>
</feature>
<keyword evidence="1 3" id="KW-0479">Metal-binding</keyword>
<feature type="transmembrane region" description="Helical" evidence="6">
    <location>
        <begin position="250"/>
        <end position="268"/>
    </location>
</feature>
<evidence type="ECO:0000256" key="5">
    <source>
        <dbReference type="SAM" id="MobiDB-lite"/>
    </source>
</evidence>
<evidence type="ECO:0000256" key="3">
    <source>
        <dbReference type="PIRSR" id="PIRSR623088-3"/>
    </source>
</evidence>
<dbReference type="InterPro" id="IPR023174">
    <property type="entry name" value="PDEase_CS"/>
</dbReference>
<organism evidence="8 9">
    <name type="scientific">Pythium insidiosum</name>
    <name type="common">Pythiosis disease agent</name>
    <dbReference type="NCBI Taxonomy" id="114742"/>
    <lineage>
        <taxon>Eukaryota</taxon>
        <taxon>Sar</taxon>
        <taxon>Stramenopiles</taxon>
        <taxon>Oomycota</taxon>
        <taxon>Peronosporomycetes</taxon>
        <taxon>Pythiales</taxon>
        <taxon>Pythiaceae</taxon>
        <taxon>Pythium</taxon>
    </lineage>
</organism>
<dbReference type="Pfam" id="PF00233">
    <property type="entry name" value="PDEase_I"/>
    <property type="match status" value="1"/>
</dbReference>
<comment type="similarity">
    <text evidence="4">Belongs to the cyclic nucleotide phosphodiesterase family.</text>
</comment>
<comment type="cofactor">
    <cofactor evidence="4">
        <name>a divalent metal cation</name>
        <dbReference type="ChEBI" id="CHEBI:60240"/>
    </cofactor>
    <text evidence="4">Binds 2 divalent metal cations per subunit. Site 1 may preferentially bind zinc ions, while site 2 has a preference for magnesium and/or manganese ions.</text>
</comment>
<dbReference type="Proteomes" id="UP001209570">
    <property type="component" value="Unassembled WGS sequence"/>
</dbReference>
<dbReference type="InterPro" id="IPR002073">
    <property type="entry name" value="PDEase_catalytic_dom"/>
</dbReference>
<keyword evidence="6" id="KW-0812">Transmembrane</keyword>
<feature type="transmembrane region" description="Helical" evidence="6">
    <location>
        <begin position="190"/>
        <end position="209"/>
    </location>
</feature>
<feature type="transmembrane region" description="Helical" evidence="6">
    <location>
        <begin position="54"/>
        <end position="77"/>
    </location>
</feature>
<feature type="region of interest" description="Disordered" evidence="5">
    <location>
        <begin position="607"/>
        <end position="633"/>
    </location>
</feature>
<dbReference type="InterPro" id="IPR036971">
    <property type="entry name" value="PDEase_catalytic_dom_sf"/>
</dbReference>
<keyword evidence="2 4" id="KW-0378">Hydrolase</keyword>
<evidence type="ECO:0000256" key="4">
    <source>
        <dbReference type="RuleBase" id="RU363067"/>
    </source>
</evidence>
<dbReference type="InterPro" id="IPR003607">
    <property type="entry name" value="HD/PDEase_dom"/>
</dbReference>
<dbReference type="PANTHER" id="PTHR11347">
    <property type="entry name" value="CYCLIC NUCLEOTIDE PHOSPHODIESTERASE"/>
    <property type="match status" value="1"/>
</dbReference>
<feature type="transmembrane region" description="Helical" evidence="6">
    <location>
        <begin position="148"/>
        <end position="170"/>
    </location>
</feature>
<dbReference type="Gene3D" id="1.10.1300.10">
    <property type="entry name" value="3'5'-cyclic nucleotide phosphodiesterase, catalytic domain"/>
    <property type="match status" value="1"/>
</dbReference>
<keyword evidence="6" id="KW-1133">Transmembrane helix</keyword>
<feature type="binding site" evidence="3">
    <location>
        <position position="382"/>
    </location>
    <ligand>
        <name>Zn(2+)</name>
        <dbReference type="ChEBI" id="CHEBI:29105"/>
        <label>1</label>
    </ligand>
</feature>
<protein>
    <recommendedName>
        <fullName evidence="4">Phosphodiesterase</fullName>
        <ecNumber evidence="4">3.1.4.-</ecNumber>
    </recommendedName>
</protein>
<dbReference type="PROSITE" id="PS00126">
    <property type="entry name" value="PDEASE_I_1"/>
    <property type="match status" value="1"/>
</dbReference>
<keyword evidence="9" id="KW-1185">Reference proteome</keyword>
<dbReference type="PRINTS" id="PR00387">
    <property type="entry name" value="PDIESTERASE1"/>
</dbReference>
<keyword evidence="6" id="KW-0472">Membrane</keyword>
<evidence type="ECO:0000313" key="9">
    <source>
        <dbReference type="Proteomes" id="UP001209570"/>
    </source>
</evidence>
<feature type="compositionally biased region" description="Basic and acidic residues" evidence="5">
    <location>
        <begin position="621"/>
        <end position="633"/>
    </location>
</feature>
<dbReference type="SUPFAM" id="SSF109604">
    <property type="entry name" value="HD-domain/PDEase-like"/>
    <property type="match status" value="1"/>
</dbReference>
<evidence type="ECO:0000256" key="2">
    <source>
        <dbReference type="ARBA" id="ARBA00022801"/>
    </source>
</evidence>
<feature type="binding site" evidence="3">
    <location>
        <position position="493"/>
    </location>
    <ligand>
        <name>Zn(2+)</name>
        <dbReference type="ChEBI" id="CHEBI:29105"/>
        <label>1</label>
    </ligand>
</feature>
<comment type="caution">
    <text evidence="8">The sequence shown here is derived from an EMBL/GenBank/DDBJ whole genome shotgun (WGS) entry which is preliminary data.</text>
</comment>
<feature type="domain" description="PDEase" evidence="7">
    <location>
        <begin position="342"/>
        <end position="589"/>
    </location>
</feature>
<dbReference type="AlphaFoldDB" id="A0AAD5LK93"/>
<feature type="binding site" evidence="3">
    <location>
        <position position="383"/>
    </location>
    <ligand>
        <name>Zn(2+)</name>
        <dbReference type="ChEBI" id="CHEBI:29105"/>
        <label>2</label>
    </ligand>
</feature>
<dbReference type="GO" id="GO:0007165">
    <property type="term" value="P:signal transduction"/>
    <property type="evidence" value="ECO:0007669"/>
    <property type="project" value="InterPro"/>
</dbReference>
<evidence type="ECO:0000259" key="7">
    <source>
        <dbReference type="PROSITE" id="PS51845"/>
    </source>
</evidence>
<reference evidence="8" key="1">
    <citation type="submission" date="2021-12" db="EMBL/GenBank/DDBJ databases">
        <title>Prjna785345.</title>
        <authorList>
            <person name="Rujirawat T."/>
            <person name="Krajaejun T."/>
        </authorList>
    </citation>
    <scope>NUCLEOTIDE SEQUENCE</scope>
    <source>
        <strain evidence="8">Pi057C3</strain>
    </source>
</reference>
<dbReference type="CDD" id="cd00077">
    <property type="entry name" value="HDc"/>
    <property type="match status" value="1"/>
</dbReference>
<dbReference type="EMBL" id="JAKCXM010000124">
    <property type="protein sequence ID" value="KAJ0401585.1"/>
    <property type="molecule type" value="Genomic_DNA"/>
</dbReference>
<evidence type="ECO:0000313" key="8">
    <source>
        <dbReference type="EMBL" id="KAJ0401585.1"/>
    </source>
</evidence>
<feature type="transmembrane region" description="Helical" evidence="6">
    <location>
        <begin position="108"/>
        <end position="128"/>
    </location>
</feature>
<dbReference type="GO" id="GO:0046872">
    <property type="term" value="F:metal ion binding"/>
    <property type="evidence" value="ECO:0007669"/>
    <property type="project" value="UniProtKB-KW"/>
</dbReference>
<dbReference type="InterPro" id="IPR023088">
    <property type="entry name" value="PDEase"/>
</dbReference>
<proteinExistence type="inferred from homology"/>
<dbReference type="PROSITE" id="PS51845">
    <property type="entry name" value="PDEASE_I_2"/>
    <property type="match status" value="1"/>
</dbReference>